<dbReference type="SMART" id="SM00271">
    <property type="entry name" value="DnaJ"/>
    <property type="match status" value="1"/>
</dbReference>
<feature type="compositionally biased region" description="Basic and acidic residues" evidence="1">
    <location>
        <begin position="223"/>
        <end position="269"/>
    </location>
</feature>
<feature type="compositionally biased region" description="Basic and acidic residues" evidence="1">
    <location>
        <begin position="342"/>
        <end position="369"/>
    </location>
</feature>
<dbReference type="InterPro" id="IPR036361">
    <property type="entry name" value="SAP_dom_sf"/>
</dbReference>
<sequence length="559" mass="60799">MKAKKAAQVLGVNEGDDEATITAAFRTRAAQWHPDRNEGNRDEATRRFEEINRAFRALNQNGNTAGEAMDLSEMLLFFQFMMGGASQPTEDAAALSVSELKKRLEERGVDYAGCVEKSDLVELLERETAEDQRRVAKARRAARKKAQQRRKKAREKAERNSSEEQDAALVRVADAVSSGDAALARSALDEAERAHLAPGDKYARLFEHARELVRRADEDEARAREAAASEKASREKLEAKKERREARRRAEERAEAEARRKKELREAARKEKKQKRREARAAAAPPAPAPAPRPAGGAPPRADAAPPPRAEQAPPRPVDLEELEAEQLRRALEASAAEAEAEAERAKQAKREAERREHEERRARERALQREWNATQRQAHARQEVERADTARRERELQRASATAAAVALSGLDLGFGPPGSDFDDAEPRRPPPRGGDFPGLGERPAPPPPAFAPPPRQNFYGAAGSLAPPPHAAPAYGFQEPPAAPARQWNDSSLRAAQGLETRAPEFVPGAYGGGFAAGGYGGFGLANGAPADEDAYPEGGMGGIIEASLDSLVGGDA</sequence>
<dbReference type="Gene3D" id="1.10.720.30">
    <property type="entry name" value="SAP domain"/>
    <property type="match status" value="1"/>
</dbReference>
<dbReference type="InterPro" id="IPR036869">
    <property type="entry name" value="J_dom_sf"/>
</dbReference>
<organism evidence="3 4">
    <name type="scientific">Pelagomonas calceolata</name>
    <dbReference type="NCBI Taxonomy" id="35677"/>
    <lineage>
        <taxon>Eukaryota</taxon>
        <taxon>Sar</taxon>
        <taxon>Stramenopiles</taxon>
        <taxon>Ochrophyta</taxon>
        <taxon>Pelagophyceae</taxon>
        <taxon>Pelagomonadales</taxon>
        <taxon>Pelagomonadaceae</taxon>
        <taxon>Pelagomonas</taxon>
    </lineage>
</organism>
<gene>
    <name evidence="3" type="ORF">PECAL_3P25750</name>
</gene>
<feature type="compositionally biased region" description="Basic and acidic residues" evidence="1">
    <location>
        <begin position="381"/>
        <end position="398"/>
    </location>
</feature>
<feature type="compositionally biased region" description="Pro residues" evidence="1">
    <location>
        <begin position="445"/>
        <end position="457"/>
    </location>
</feature>
<feature type="compositionally biased region" description="Basic residues" evidence="1">
    <location>
        <begin position="138"/>
        <end position="154"/>
    </location>
</feature>
<accession>A0A8J2SHC6</accession>
<dbReference type="Proteomes" id="UP000789595">
    <property type="component" value="Unassembled WGS sequence"/>
</dbReference>
<dbReference type="Pfam" id="PF00226">
    <property type="entry name" value="DnaJ"/>
    <property type="match status" value="1"/>
</dbReference>
<feature type="compositionally biased region" description="Low complexity" evidence="1">
    <location>
        <begin position="294"/>
        <end position="304"/>
    </location>
</feature>
<dbReference type="SUPFAM" id="SSF46565">
    <property type="entry name" value="Chaperone J-domain"/>
    <property type="match status" value="1"/>
</dbReference>
<dbReference type="PANTHER" id="PTHR43948">
    <property type="entry name" value="DNAJ HOMOLOG SUBFAMILY B"/>
    <property type="match status" value="1"/>
</dbReference>
<protein>
    <recommendedName>
        <fullName evidence="2">J domain-containing protein</fullName>
    </recommendedName>
</protein>
<dbReference type="AlphaFoldDB" id="A0A8J2SHC6"/>
<feature type="region of interest" description="Disordered" evidence="1">
    <location>
        <begin position="223"/>
        <end position="493"/>
    </location>
</feature>
<evidence type="ECO:0000259" key="2">
    <source>
        <dbReference type="PROSITE" id="PS50076"/>
    </source>
</evidence>
<feature type="region of interest" description="Disordered" evidence="1">
    <location>
        <begin position="138"/>
        <end position="166"/>
    </location>
</feature>
<reference evidence="3" key="1">
    <citation type="submission" date="2021-11" db="EMBL/GenBank/DDBJ databases">
        <authorList>
            <consortium name="Genoscope - CEA"/>
            <person name="William W."/>
        </authorList>
    </citation>
    <scope>NUCLEOTIDE SEQUENCE</scope>
</reference>
<dbReference type="GO" id="GO:0051087">
    <property type="term" value="F:protein-folding chaperone binding"/>
    <property type="evidence" value="ECO:0007669"/>
    <property type="project" value="TreeGrafter"/>
</dbReference>
<dbReference type="InterPro" id="IPR001623">
    <property type="entry name" value="DnaJ_domain"/>
</dbReference>
<dbReference type="GO" id="GO:0005737">
    <property type="term" value="C:cytoplasm"/>
    <property type="evidence" value="ECO:0007669"/>
    <property type="project" value="TreeGrafter"/>
</dbReference>
<evidence type="ECO:0000313" key="4">
    <source>
        <dbReference type="Proteomes" id="UP000789595"/>
    </source>
</evidence>
<dbReference type="GO" id="GO:0051082">
    <property type="term" value="F:unfolded protein binding"/>
    <property type="evidence" value="ECO:0007669"/>
    <property type="project" value="TreeGrafter"/>
</dbReference>
<feature type="domain" description="J" evidence="2">
    <location>
        <begin position="5"/>
        <end position="63"/>
    </location>
</feature>
<dbReference type="SUPFAM" id="SSF68906">
    <property type="entry name" value="SAP domain"/>
    <property type="match status" value="1"/>
</dbReference>
<dbReference type="OrthoDB" id="10262359at2759"/>
<dbReference type="PROSITE" id="PS50076">
    <property type="entry name" value="DNAJ_2"/>
    <property type="match status" value="1"/>
</dbReference>
<dbReference type="GO" id="GO:0005634">
    <property type="term" value="C:nucleus"/>
    <property type="evidence" value="ECO:0007669"/>
    <property type="project" value="TreeGrafter"/>
</dbReference>
<evidence type="ECO:0000313" key="3">
    <source>
        <dbReference type="EMBL" id="CAH0372568.1"/>
    </source>
</evidence>
<evidence type="ECO:0000256" key="1">
    <source>
        <dbReference type="SAM" id="MobiDB-lite"/>
    </source>
</evidence>
<dbReference type="PANTHER" id="PTHR43948:SF23">
    <property type="entry name" value="DNAJ DOMAIN PROTEIN (AFU_ORTHOLOGUE AFUA_1G15460)"/>
    <property type="match status" value="1"/>
</dbReference>
<keyword evidence="4" id="KW-1185">Reference proteome</keyword>
<comment type="caution">
    <text evidence="3">The sequence shown here is derived from an EMBL/GenBank/DDBJ whole genome shotgun (WGS) entry which is preliminary data.</text>
</comment>
<dbReference type="EMBL" id="CAKKNE010000003">
    <property type="protein sequence ID" value="CAH0372568.1"/>
    <property type="molecule type" value="Genomic_DNA"/>
</dbReference>
<name>A0A8J2SHC6_9STRA</name>
<feature type="compositionally biased region" description="Pro residues" evidence="1">
    <location>
        <begin position="305"/>
        <end position="317"/>
    </location>
</feature>
<proteinExistence type="predicted"/>
<dbReference type="PRINTS" id="PR00625">
    <property type="entry name" value="JDOMAIN"/>
</dbReference>
<dbReference type="GO" id="GO:0044183">
    <property type="term" value="F:protein folding chaperone"/>
    <property type="evidence" value="ECO:0007669"/>
    <property type="project" value="TreeGrafter"/>
</dbReference>
<dbReference type="Gene3D" id="1.10.287.110">
    <property type="entry name" value="DnaJ domain"/>
    <property type="match status" value="1"/>
</dbReference>
<dbReference type="CDD" id="cd06257">
    <property type="entry name" value="DnaJ"/>
    <property type="match status" value="1"/>
</dbReference>